<keyword evidence="5 6" id="KW-0732">Signal</keyword>
<keyword evidence="8" id="KW-1185">Reference proteome</keyword>
<organism evidence="7 8">
    <name type="scientific">Striga asiatica</name>
    <name type="common">Asiatic witchweed</name>
    <name type="synonym">Buchnera asiatica</name>
    <dbReference type="NCBI Taxonomy" id="4170"/>
    <lineage>
        <taxon>Eukaryota</taxon>
        <taxon>Viridiplantae</taxon>
        <taxon>Streptophyta</taxon>
        <taxon>Embryophyta</taxon>
        <taxon>Tracheophyta</taxon>
        <taxon>Spermatophyta</taxon>
        <taxon>Magnoliopsida</taxon>
        <taxon>eudicotyledons</taxon>
        <taxon>Gunneridae</taxon>
        <taxon>Pentapetalae</taxon>
        <taxon>asterids</taxon>
        <taxon>lamiids</taxon>
        <taxon>Lamiales</taxon>
        <taxon>Orobanchaceae</taxon>
        <taxon>Buchnereae</taxon>
        <taxon>Striga</taxon>
    </lineage>
</organism>
<dbReference type="EMBL" id="BKCP01009070">
    <property type="protein sequence ID" value="GER50095.1"/>
    <property type="molecule type" value="Genomic_DNA"/>
</dbReference>
<accession>A0A5A7QXK7</accession>
<comment type="similarity">
    <text evidence="2 6">Belongs to the plant self-incompatibility (S1) protein family.</text>
</comment>
<evidence type="ECO:0000256" key="6">
    <source>
        <dbReference type="RuleBase" id="RU367044"/>
    </source>
</evidence>
<keyword evidence="4 6" id="KW-0964">Secreted</keyword>
<dbReference type="AlphaFoldDB" id="A0A5A7QXK7"/>
<feature type="signal peptide" evidence="6">
    <location>
        <begin position="1"/>
        <end position="19"/>
    </location>
</feature>
<protein>
    <recommendedName>
        <fullName evidence="6">S-protein homolog</fullName>
    </recommendedName>
</protein>
<evidence type="ECO:0000256" key="4">
    <source>
        <dbReference type="ARBA" id="ARBA00022525"/>
    </source>
</evidence>
<evidence type="ECO:0000256" key="5">
    <source>
        <dbReference type="ARBA" id="ARBA00022729"/>
    </source>
</evidence>
<dbReference type="GO" id="GO:0060320">
    <property type="term" value="P:rejection of self pollen"/>
    <property type="evidence" value="ECO:0007669"/>
    <property type="project" value="UniProtKB-KW"/>
</dbReference>
<evidence type="ECO:0000313" key="7">
    <source>
        <dbReference type="EMBL" id="GER50095.1"/>
    </source>
</evidence>
<evidence type="ECO:0000256" key="1">
    <source>
        <dbReference type="ARBA" id="ARBA00004613"/>
    </source>
</evidence>
<dbReference type="OrthoDB" id="1848419at2759"/>
<keyword evidence="3 6" id="KW-0713">Self-incompatibility</keyword>
<comment type="caution">
    <text evidence="7">The sequence shown here is derived from an EMBL/GenBank/DDBJ whole genome shotgun (WGS) entry which is preliminary data.</text>
</comment>
<reference evidence="8" key="1">
    <citation type="journal article" date="2019" name="Curr. Biol.">
        <title>Genome Sequence of Striga asiatica Provides Insight into the Evolution of Plant Parasitism.</title>
        <authorList>
            <person name="Yoshida S."/>
            <person name="Kim S."/>
            <person name="Wafula E.K."/>
            <person name="Tanskanen J."/>
            <person name="Kim Y.M."/>
            <person name="Honaas L."/>
            <person name="Yang Z."/>
            <person name="Spallek T."/>
            <person name="Conn C.E."/>
            <person name="Ichihashi Y."/>
            <person name="Cheong K."/>
            <person name="Cui S."/>
            <person name="Der J.P."/>
            <person name="Gundlach H."/>
            <person name="Jiao Y."/>
            <person name="Hori C."/>
            <person name="Ishida J.K."/>
            <person name="Kasahara H."/>
            <person name="Kiba T."/>
            <person name="Kim M.S."/>
            <person name="Koo N."/>
            <person name="Laohavisit A."/>
            <person name="Lee Y.H."/>
            <person name="Lumba S."/>
            <person name="McCourt P."/>
            <person name="Mortimer J.C."/>
            <person name="Mutuku J.M."/>
            <person name="Nomura T."/>
            <person name="Sasaki-Sekimoto Y."/>
            <person name="Seto Y."/>
            <person name="Wang Y."/>
            <person name="Wakatake T."/>
            <person name="Sakakibara H."/>
            <person name="Demura T."/>
            <person name="Yamaguchi S."/>
            <person name="Yoneyama K."/>
            <person name="Manabe R.I."/>
            <person name="Nelson D.C."/>
            <person name="Schulman A.H."/>
            <person name="Timko M.P."/>
            <person name="dePamphilis C.W."/>
            <person name="Choi D."/>
            <person name="Shirasu K."/>
        </authorList>
    </citation>
    <scope>NUCLEOTIDE SEQUENCE [LARGE SCALE GENOMIC DNA]</scope>
    <source>
        <strain evidence="8">cv. UVA1</strain>
    </source>
</reference>
<evidence type="ECO:0000256" key="2">
    <source>
        <dbReference type="ARBA" id="ARBA00005581"/>
    </source>
</evidence>
<dbReference type="InterPro" id="IPR010264">
    <property type="entry name" value="Self-incomp_S1"/>
</dbReference>
<evidence type="ECO:0000256" key="3">
    <source>
        <dbReference type="ARBA" id="ARBA00022471"/>
    </source>
</evidence>
<sequence>MHCIPISLVAITIMAGLSAFMCQVQIPEEGRHWIVGETYHVHIVNGLEKRPKLMKVHCRSADDDLGTHVLWVDQEYFWRFKINVFGSTLFYCDVKRGQRPKHFVAFNTSVEGLSCFKTGQCYWLIADKGFYFSMDDYTWEKKFGW</sequence>
<comment type="subcellular location">
    <subcellularLocation>
        <location evidence="1 6">Secreted</location>
    </subcellularLocation>
</comment>
<dbReference type="GO" id="GO:0005576">
    <property type="term" value="C:extracellular region"/>
    <property type="evidence" value="ECO:0007669"/>
    <property type="project" value="UniProtKB-SubCell"/>
</dbReference>
<evidence type="ECO:0000313" key="8">
    <source>
        <dbReference type="Proteomes" id="UP000325081"/>
    </source>
</evidence>
<dbReference type="Proteomes" id="UP000325081">
    <property type="component" value="Unassembled WGS sequence"/>
</dbReference>
<feature type="chain" id="PRO_5025091839" description="S-protein homolog" evidence="6">
    <location>
        <begin position="20"/>
        <end position="145"/>
    </location>
</feature>
<gene>
    <name evidence="7" type="ORF">STAS_27377</name>
</gene>
<name>A0A5A7QXK7_STRAF</name>
<proteinExistence type="inferred from homology"/>
<dbReference type="PANTHER" id="PTHR31232:SF8">
    <property type="entry name" value="S-PROTEIN HOMOLOG"/>
    <property type="match status" value="1"/>
</dbReference>
<dbReference type="Pfam" id="PF05938">
    <property type="entry name" value="Self-incomp_S1"/>
    <property type="match status" value="1"/>
</dbReference>
<dbReference type="PANTHER" id="PTHR31232">
    <property type="match status" value="1"/>
</dbReference>